<dbReference type="Proteomes" id="UP000265703">
    <property type="component" value="Unassembled WGS sequence"/>
</dbReference>
<dbReference type="AlphaFoldDB" id="A0A397SMJ4"/>
<accession>A0A397SMJ4</accession>
<sequence>MQQILKVFIVLAFIVAVIASPVPIQKRQTPPPCSTDSTASEQSDAFPVTSDPGSPDEFID</sequence>
<evidence type="ECO:0000313" key="4">
    <source>
        <dbReference type="Proteomes" id="UP000265703"/>
    </source>
</evidence>
<keyword evidence="2" id="KW-0732">Signal</keyword>
<feature type="chain" id="PRO_5017329961" description="Secreted protein" evidence="2">
    <location>
        <begin position="20"/>
        <end position="60"/>
    </location>
</feature>
<feature type="signal peptide" evidence="2">
    <location>
        <begin position="1"/>
        <end position="19"/>
    </location>
</feature>
<comment type="caution">
    <text evidence="3">The sequence shown here is derived from an EMBL/GenBank/DDBJ whole genome shotgun (WGS) entry which is preliminary data.</text>
</comment>
<feature type="region of interest" description="Disordered" evidence="1">
    <location>
        <begin position="25"/>
        <end position="60"/>
    </location>
</feature>
<name>A0A397SMJ4_9GLOM</name>
<reference evidence="3 4" key="1">
    <citation type="submission" date="2018-06" db="EMBL/GenBank/DDBJ databases">
        <title>Comparative genomics reveals the genomic features of Rhizophagus irregularis, R. cerebriforme, R. diaphanum and Gigaspora rosea, and their symbiotic lifestyle signature.</title>
        <authorList>
            <person name="Morin E."/>
            <person name="San Clemente H."/>
            <person name="Chen E.C.H."/>
            <person name="De La Providencia I."/>
            <person name="Hainaut M."/>
            <person name="Kuo A."/>
            <person name="Kohler A."/>
            <person name="Murat C."/>
            <person name="Tang N."/>
            <person name="Roy S."/>
            <person name="Loubradou J."/>
            <person name="Henrissat B."/>
            <person name="Grigoriev I.V."/>
            <person name="Corradi N."/>
            <person name="Roux C."/>
            <person name="Martin F.M."/>
        </authorList>
    </citation>
    <scope>NUCLEOTIDE SEQUENCE [LARGE SCALE GENOMIC DNA]</scope>
    <source>
        <strain evidence="3 4">DAOM 227022</strain>
    </source>
</reference>
<keyword evidence="4" id="KW-1185">Reference proteome</keyword>
<evidence type="ECO:0008006" key="5">
    <source>
        <dbReference type="Google" id="ProtNLM"/>
    </source>
</evidence>
<feature type="compositionally biased region" description="Polar residues" evidence="1">
    <location>
        <begin position="34"/>
        <end position="43"/>
    </location>
</feature>
<protein>
    <recommendedName>
        <fullName evidence="5">Secreted protein</fullName>
    </recommendedName>
</protein>
<dbReference type="EMBL" id="QKYT01000401">
    <property type="protein sequence ID" value="RIA85836.1"/>
    <property type="molecule type" value="Genomic_DNA"/>
</dbReference>
<proteinExistence type="predicted"/>
<gene>
    <name evidence="3" type="ORF">C1645_879046</name>
</gene>
<evidence type="ECO:0000256" key="2">
    <source>
        <dbReference type="SAM" id="SignalP"/>
    </source>
</evidence>
<evidence type="ECO:0000313" key="3">
    <source>
        <dbReference type="EMBL" id="RIA85836.1"/>
    </source>
</evidence>
<organism evidence="3 4">
    <name type="scientific">Glomus cerebriforme</name>
    <dbReference type="NCBI Taxonomy" id="658196"/>
    <lineage>
        <taxon>Eukaryota</taxon>
        <taxon>Fungi</taxon>
        <taxon>Fungi incertae sedis</taxon>
        <taxon>Mucoromycota</taxon>
        <taxon>Glomeromycotina</taxon>
        <taxon>Glomeromycetes</taxon>
        <taxon>Glomerales</taxon>
        <taxon>Glomeraceae</taxon>
        <taxon>Glomus</taxon>
    </lineage>
</organism>
<evidence type="ECO:0000256" key="1">
    <source>
        <dbReference type="SAM" id="MobiDB-lite"/>
    </source>
</evidence>